<dbReference type="FunCoup" id="A0A3N4LL38">
    <property type="interactions" value="225"/>
</dbReference>
<evidence type="ECO:0000256" key="9">
    <source>
        <dbReference type="ARBA" id="ARBA00034881"/>
    </source>
</evidence>
<keyword evidence="5" id="KW-0808">Transferase</keyword>
<evidence type="ECO:0000256" key="7">
    <source>
        <dbReference type="ARBA" id="ARBA00022946"/>
    </source>
</evidence>
<dbReference type="Proteomes" id="UP000267821">
    <property type="component" value="Unassembled WGS sequence"/>
</dbReference>
<keyword evidence="7" id="KW-0809">Transit peptide</keyword>
<evidence type="ECO:0000256" key="5">
    <source>
        <dbReference type="ARBA" id="ARBA00022679"/>
    </source>
</evidence>
<comment type="similarity">
    <text evidence="2">Belongs to the class IV-like SAM-binding methyltransferase superfamily. RNA methyltransferase TrmH family.</text>
</comment>
<name>A0A3N4LL38_9PEZI</name>
<dbReference type="EMBL" id="ML121545">
    <property type="protein sequence ID" value="RPB23637.1"/>
    <property type="molecule type" value="Genomic_DNA"/>
</dbReference>
<dbReference type="InterPro" id="IPR001537">
    <property type="entry name" value="SpoU_MeTrfase"/>
</dbReference>
<evidence type="ECO:0000313" key="13">
    <source>
        <dbReference type="Proteomes" id="UP000267821"/>
    </source>
</evidence>
<dbReference type="GO" id="GO:0003723">
    <property type="term" value="F:RNA binding"/>
    <property type="evidence" value="ECO:0007669"/>
    <property type="project" value="InterPro"/>
</dbReference>
<dbReference type="AlphaFoldDB" id="A0A3N4LL38"/>
<dbReference type="InterPro" id="IPR047261">
    <property type="entry name" value="MRM1_MeTrfase_dom"/>
</dbReference>
<keyword evidence="3" id="KW-0698">rRNA processing</keyword>
<dbReference type="STRING" id="1051890.A0A3N4LL38"/>
<dbReference type="Pfam" id="PF00588">
    <property type="entry name" value="SpoU_methylase"/>
    <property type="match status" value="1"/>
</dbReference>
<organism evidence="12 13">
    <name type="scientific">Terfezia boudieri ATCC MYA-4762</name>
    <dbReference type="NCBI Taxonomy" id="1051890"/>
    <lineage>
        <taxon>Eukaryota</taxon>
        <taxon>Fungi</taxon>
        <taxon>Dikarya</taxon>
        <taxon>Ascomycota</taxon>
        <taxon>Pezizomycotina</taxon>
        <taxon>Pezizomycetes</taxon>
        <taxon>Pezizales</taxon>
        <taxon>Pezizaceae</taxon>
        <taxon>Terfezia</taxon>
    </lineage>
</organism>
<comment type="subcellular location">
    <subcellularLocation>
        <location evidence="1">Mitochondrion</location>
    </subcellularLocation>
</comment>
<dbReference type="InterPro" id="IPR029026">
    <property type="entry name" value="tRNA_m1G_MTases_N"/>
</dbReference>
<feature type="compositionally biased region" description="Basic and acidic residues" evidence="10">
    <location>
        <begin position="322"/>
        <end position="352"/>
    </location>
</feature>
<evidence type="ECO:0000256" key="2">
    <source>
        <dbReference type="ARBA" id="ARBA00007228"/>
    </source>
</evidence>
<dbReference type="InParanoid" id="A0A3N4LL38"/>
<dbReference type="Gene3D" id="3.30.1330.30">
    <property type="match status" value="1"/>
</dbReference>
<evidence type="ECO:0000256" key="1">
    <source>
        <dbReference type="ARBA" id="ARBA00004173"/>
    </source>
</evidence>
<evidence type="ECO:0000256" key="6">
    <source>
        <dbReference type="ARBA" id="ARBA00022691"/>
    </source>
</evidence>
<dbReference type="SUPFAM" id="SSF75217">
    <property type="entry name" value="alpha/beta knot"/>
    <property type="match status" value="1"/>
</dbReference>
<evidence type="ECO:0000256" key="4">
    <source>
        <dbReference type="ARBA" id="ARBA00022603"/>
    </source>
</evidence>
<feature type="region of interest" description="Disordered" evidence="10">
    <location>
        <begin position="316"/>
        <end position="360"/>
    </location>
</feature>
<dbReference type="InterPro" id="IPR029028">
    <property type="entry name" value="Alpha/beta_knot_MTases"/>
</dbReference>
<dbReference type="PANTHER" id="PTHR46103">
    <property type="entry name" value="RRNA METHYLTRANSFERASE 1, MITOCHONDRIAL"/>
    <property type="match status" value="1"/>
</dbReference>
<protein>
    <recommendedName>
        <fullName evidence="9">rRNA methyltransferase 1, mitochondrial</fullName>
    </recommendedName>
</protein>
<dbReference type="SUPFAM" id="SSF55315">
    <property type="entry name" value="L30e-like"/>
    <property type="match status" value="1"/>
</dbReference>
<dbReference type="InterPro" id="IPR029064">
    <property type="entry name" value="Ribosomal_eL30-like_sf"/>
</dbReference>
<gene>
    <name evidence="12" type="ORF">L211DRAFT_786478</name>
</gene>
<keyword evidence="4" id="KW-0489">Methyltransferase</keyword>
<dbReference type="Gene3D" id="3.40.1280.10">
    <property type="match status" value="1"/>
</dbReference>
<keyword evidence="8" id="KW-0496">Mitochondrion</keyword>
<dbReference type="CDD" id="cd18105">
    <property type="entry name" value="SpoU-like_MRM1"/>
    <property type="match status" value="1"/>
</dbReference>
<dbReference type="GO" id="GO:0005739">
    <property type="term" value="C:mitochondrion"/>
    <property type="evidence" value="ECO:0007669"/>
    <property type="project" value="UniProtKB-SubCell"/>
</dbReference>
<feature type="domain" description="RNA 2-O ribose methyltransferase substrate binding" evidence="11">
    <location>
        <begin position="16"/>
        <end position="100"/>
    </location>
</feature>
<evidence type="ECO:0000256" key="10">
    <source>
        <dbReference type="SAM" id="MobiDB-lite"/>
    </source>
</evidence>
<evidence type="ECO:0000259" key="11">
    <source>
        <dbReference type="SMART" id="SM00967"/>
    </source>
</evidence>
<keyword evidence="6" id="KW-0949">S-adenosyl-L-methionine</keyword>
<dbReference type="GO" id="GO:0016435">
    <property type="term" value="F:rRNA (guanine) methyltransferase activity"/>
    <property type="evidence" value="ECO:0007669"/>
    <property type="project" value="TreeGrafter"/>
</dbReference>
<accession>A0A3N4LL38</accession>
<proteinExistence type="inferred from homology"/>
<dbReference type="PANTHER" id="PTHR46103:SF1">
    <property type="entry name" value="RRNA METHYLTRANSFERASE 1, MITOCHONDRIAL"/>
    <property type="match status" value="1"/>
</dbReference>
<sequence>MTIRRHIPHVAKNSEFIFGTSVVEAAIKSHRRKLYRLYIYAGSNRTPEAKIRDEGMKKLARQHHPEIEIIDELDIGQLDSMSDSRPHNGYVLDAERLHKVPLLALGKVSEDCTEFGVQIAQHTTNPDIRLRDQPRTIKCRGQKRYPFVLMVDEILDPGNLGAMIRSAYYLGAEAVIISGRNSAPLSAVCHKASAGASEYIPIYEYTNSVTFLNGSKDNGWKFYAAVPPVAKGEQKVKDKMAKVLDESQVGRALLEGPCCLILGQEGDGLRPWLAKQANYQVGIAKGDDTDPMVDSLNVSVAAAILCNRFLNSTLPQKQQPQNEKKFKKEAKHESVPKSKNELGVEPGHEIKLQPDPNKLF</sequence>
<reference evidence="12 13" key="1">
    <citation type="journal article" date="2018" name="Nat. Ecol. Evol.">
        <title>Pezizomycetes genomes reveal the molecular basis of ectomycorrhizal truffle lifestyle.</title>
        <authorList>
            <person name="Murat C."/>
            <person name="Payen T."/>
            <person name="Noel B."/>
            <person name="Kuo A."/>
            <person name="Morin E."/>
            <person name="Chen J."/>
            <person name="Kohler A."/>
            <person name="Krizsan K."/>
            <person name="Balestrini R."/>
            <person name="Da Silva C."/>
            <person name="Montanini B."/>
            <person name="Hainaut M."/>
            <person name="Levati E."/>
            <person name="Barry K.W."/>
            <person name="Belfiori B."/>
            <person name="Cichocki N."/>
            <person name="Clum A."/>
            <person name="Dockter R.B."/>
            <person name="Fauchery L."/>
            <person name="Guy J."/>
            <person name="Iotti M."/>
            <person name="Le Tacon F."/>
            <person name="Lindquist E.A."/>
            <person name="Lipzen A."/>
            <person name="Malagnac F."/>
            <person name="Mello A."/>
            <person name="Molinier V."/>
            <person name="Miyauchi S."/>
            <person name="Poulain J."/>
            <person name="Riccioni C."/>
            <person name="Rubini A."/>
            <person name="Sitrit Y."/>
            <person name="Splivallo R."/>
            <person name="Traeger S."/>
            <person name="Wang M."/>
            <person name="Zifcakova L."/>
            <person name="Wipf D."/>
            <person name="Zambonelli A."/>
            <person name="Paolocci F."/>
            <person name="Nowrousian M."/>
            <person name="Ottonello S."/>
            <person name="Baldrian P."/>
            <person name="Spatafora J.W."/>
            <person name="Henrissat B."/>
            <person name="Nagy L.G."/>
            <person name="Aury J.M."/>
            <person name="Wincker P."/>
            <person name="Grigoriev I.V."/>
            <person name="Bonfante P."/>
            <person name="Martin F.M."/>
        </authorList>
    </citation>
    <scope>NUCLEOTIDE SEQUENCE [LARGE SCALE GENOMIC DNA]</scope>
    <source>
        <strain evidence="12 13">ATCC MYA-4762</strain>
    </source>
</reference>
<dbReference type="OrthoDB" id="270651at2759"/>
<keyword evidence="13" id="KW-1185">Reference proteome</keyword>
<evidence type="ECO:0000313" key="12">
    <source>
        <dbReference type="EMBL" id="RPB23637.1"/>
    </source>
</evidence>
<evidence type="ECO:0000256" key="3">
    <source>
        <dbReference type="ARBA" id="ARBA00022552"/>
    </source>
</evidence>
<evidence type="ECO:0000256" key="8">
    <source>
        <dbReference type="ARBA" id="ARBA00023128"/>
    </source>
</evidence>
<dbReference type="InterPro" id="IPR047182">
    <property type="entry name" value="MRM1"/>
</dbReference>
<dbReference type="InterPro" id="IPR013123">
    <property type="entry name" value="SpoU_subst-bd"/>
</dbReference>
<dbReference type="SMART" id="SM00967">
    <property type="entry name" value="SpoU_sub_bind"/>
    <property type="match status" value="1"/>
</dbReference>